<reference evidence="4" key="1">
    <citation type="submission" date="2021-01" db="EMBL/GenBank/DDBJ databases">
        <authorList>
            <person name="Corre E."/>
            <person name="Pelletier E."/>
            <person name="Niang G."/>
            <person name="Scheremetjew M."/>
            <person name="Finn R."/>
            <person name="Kale V."/>
            <person name="Holt S."/>
            <person name="Cochrane G."/>
            <person name="Meng A."/>
            <person name="Brown T."/>
            <person name="Cohen L."/>
        </authorList>
    </citation>
    <scope>NUCLEOTIDE SEQUENCE</scope>
    <source>
        <strain evidence="4">CCMP1374</strain>
    </source>
</reference>
<dbReference type="CDD" id="cd23165">
    <property type="entry name" value="Prefoldin_4"/>
    <property type="match status" value="1"/>
</dbReference>
<dbReference type="PANTHER" id="PTHR21100:SF9">
    <property type="entry name" value="PREFOLDIN SUBUNIT 4"/>
    <property type="match status" value="1"/>
</dbReference>
<dbReference type="GO" id="GO:0005737">
    <property type="term" value="C:cytoplasm"/>
    <property type="evidence" value="ECO:0007669"/>
    <property type="project" value="TreeGrafter"/>
</dbReference>
<dbReference type="PIRSF" id="PIRSF016477">
    <property type="entry name" value="Prefoldin_subunit_4"/>
    <property type="match status" value="1"/>
</dbReference>
<comment type="similarity">
    <text evidence="1 3">Belongs to the prefoldin subunit beta family.</text>
</comment>
<dbReference type="Pfam" id="PF01920">
    <property type="entry name" value="Prefoldin_2"/>
    <property type="match status" value="1"/>
</dbReference>
<name>A0A7S0ENE5_9EUKA</name>
<dbReference type="PANTHER" id="PTHR21100">
    <property type="entry name" value="PREFOLDIN SUBUNIT 4"/>
    <property type="match status" value="1"/>
</dbReference>
<evidence type="ECO:0000256" key="3">
    <source>
        <dbReference type="PIRNR" id="PIRNR016477"/>
    </source>
</evidence>
<dbReference type="GO" id="GO:0006457">
    <property type="term" value="P:protein folding"/>
    <property type="evidence" value="ECO:0007669"/>
    <property type="project" value="UniProtKB-UniRule"/>
</dbReference>
<evidence type="ECO:0000313" key="4">
    <source>
        <dbReference type="EMBL" id="CAD8490243.1"/>
    </source>
</evidence>
<evidence type="ECO:0000256" key="1">
    <source>
        <dbReference type="ARBA" id="ARBA00008045"/>
    </source>
</evidence>
<gene>
    <name evidence="4" type="ORF">PANT1444_LOCUS11092</name>
</gene>
<comment type="function">
    <text evidence="3">Binds specifically to cytosolic chaperonin (c-CPN) and transfers target proteins to it. Binds to nascent polypeptide chain and promotes folding in an environment in which there are many competing pathways for nonnative proteins.</text>
</comment>
<evidence type="ECO:0000256" key="2">
    <source>
        <dbReference type="ARBA" id="ARBA00023186"/>
    </source>
</evidence>
<dbReference type="SUPFAM" id="SSF46579">
    <property type="entry name" value="Prefoldin"/>
    <property type="match status" value="1"/>
</dbReference>
<organism evidence="4">
    <name type="scientific">Phaeocystis antarctica</name>
    <dbReference type="NCBI Taxonomy" id="33657"/>
    <lineage>
        <taxon>Eukaryota</taxon>
        <taxon>Haptista</taxon>
        <taxon>Haptophyta</taxon>
        <taxon>Prymnesiophyceae</taxon>
        <taxon>Phaeocystales</taxon>
        <taxon>Phaeocystaceae</taxon>
        <taxon>Phaeocystis</taxon>
    </lineage>
</organism>
<accession>A0A7S0ENE5</accession>
<comment type="subunit">
    <text evidence="3">Heterohexamer of two PFD-alpha type and four PFD-beta type subunits.</text>
</comment>
<protein>
    <recommendedName>
        <fullName evidence="3">Prefoldin subunit 4</fullName>
    </recommendedName>
</protein>
<dbReference type="InterPro" id="IPR016661">
    <property type="entry name" value="PFDN4"/>
</dbReference>
<dbReference type="GO" id="GO:0051082">
    <property type="term" value="F:unfolded protein binding"/>
    <property type="evidence" value="ECO:0007669"/>
    <property type="project" value="InterPro"/>
</dbReference>
<keyword evidence="2 3" id="KW-0143">Chaperone</keyword>
<dbReference type="GO" id="GO:0016272">
    <property type="term" value="C:prefoldin complex"/>
    <property type="evidence" value="ECO:0007669"/>
    <property type="project" value="UniProtKB-UniRule"/>
</dbReference>
<dbReference type="InterPro" id="IPR002777">
    <property type="entry name" value="PFD_beta-like"/>
</dbReference>
<dbReference type="AlphaFoldDB" id="A0A7S0ENE5"/>
<proteinExistence type="inferred from homology"/>
<dbReference type="EMBL" id="HBEP01019735">
    <property type="protein sequence ID" value="CAD8490243.1"/>
    <property type="molecule type" value="Transcribed_RNA"/>
</dbReference>
<sequence>MGANTREKEAGDDVEVRPEDQKAINSFGRLNNRKHDIEDEIKEKQSLHDLLDDASNEMILADEDEPVRYGFGECYFECNKDQAEELLDKQKEDTLKEIAVLNGEINGIEDTLSGLKTQLYGRFGSNINLEETPA</sequence>